<dbReference type="InterPro" id="IPR041698">
    <property type="entry name" value="Methyltransf_25"/>
</dbReference>
<dbReference type="eggNOG" id="COG2226">
    <property type="taxonomic scope" value="Bacteria"/>
</dbReference>
<name>A0A0L6JRU6_9FIRM</name>
<dbReference type="InterPro" id="IPR014369">
    <property type="entry name" value="Gly/Sar_N_MeTrfase"/>
</dbReference>
<feature type="domain" description="Methyltransferase" evidence="4">
    <location>
        <begin position="36"/>
        <end position="129"/>
    </location>
</feature>
<dbReference type="Proteomes" id="UP000036923">
    <property type="component" value="Unassembled WGS sequence"/>
</dbReference>
<dbReference type="Gene3D" id="2.20.25.110">
    <property type="entry name" value="S-adenosyl-L-methionine-dependent methyltransferases"/>
    <property type="match status" value="1"/>
</dbReference>
<dbReference type="PANTHER" id="PTHR16458:SF2">
    <property type="entry name" value="GLYCINE N-METHYLTRANSFERASE"/>
    <property type="match status" value="1"/>
</dbReference>
<comment type="caution">
    <text evidence="5">The sequence shown here is derived from an EMBL/GenBank/DDBJ whole genome shotgun (WGS) entry which is preliminary data.</text>
</comment>
<evidence type="ECO:0000313" key="5">
    <source>
        <dbReference type="EMBL" id="KNY28117.1"/>
    </source>
</evidence>
<evidence type="ECO:0000256" key="2">
    <source>
        <dbReference type="ARBA" id="ARBA00022679"/>
    </source>
</evidence>
<dbReference type="GO" id="GO:0046500">
    <property type="term" value="P:S-adenosylmethionine metabolic process"/>
    <property type="evidence" value="ECO:0007669"/>
    <property type="project" value="TreeGrafter"/>
</dbReference>
<reference evidence="6" key="1">
    <citation type="submission" date="2015-07" db="EMBL/GenBank/DDBJ databases">
        <title>Near-Complete Genome Sequence of the Cellulolytic Bacterium Bacteroides (Pseudobacteroides) cellulosolvens ATCC 35603.</title>
        <authorList>
            <person name="Dassa B."/>
            <person name="Utturkar S.M."/>
            <person name="Klingeman D.M."/>
            <person name="Hurt R.A."/>
            <person name="Keller M."/>
            <person name="Xu J."/>
            <person name="Reddy Y.H.K."/>
            <person name="Borovok I."/>
            <person name="Grinberg I.R."/>
            <person name="Lamed R."/>
            <person name="Zhivin O."/>
            <person name="Bayer E.A."/>
            <person name="Brown S.D."/>
        </authorList>
    </citation>
    <scope>NUCLEOTIDE SEQUENCE [LARGE SCALE GENOMIC DNA]</scope>
    <source>
        <strain evidence="6">DSM 2933</strain>
    </source>
</reference>
<dbReference type="OrthoDB" id="9791837at2"/>
<evidence type="ECO:0000313" key="6">
    <source>
        <dbReference type="Proteomes" id="UP000036923"/>
    </source>
</evidence>
<evidence type="ECO:0000256" key="3">
    <source>
        <dbReference type="ARBA" id="ARBA00022691"/>
    </source>
</evidence>
<dbReference type="RefSeq" id="WP_036939162.1">
    <property type="nucleotide sequence ID" value="NZ_JQKC01000008.1"/>
</dbReference>
<dbReference type="GO" id="GO:1901052">
    <property type="term" value="P:sarcosine metabolic process"/>
    <property type="evidence" value="ECO:0007669"/>
    <property type="project" value="TreeGrafter"/>
</dbReference>
<proteinExistence type="predicted"/>
<dbReference type="GO" id="GO:0006730">
    <property type="term" value="P:one-carbon metabolic process"/>
    <property type="evidence" value="ECO:0007669"/>
    <property type="project" value="TreeGrafter"/>
</dbReference>
<dbReference type="Gene3D" id="3.40.50.150">
    <property type="entry name" value="Vaccinia Virus protein VP39"/>
    <property type="match status" value="1"/>
</dbReference>
<dbReference type="GO" id="GO:0017174">
    <property type="term" value="F:glycine N-methyltransferase activity"/>
    <property type="evidence" value="ECO:0007669"/>
    <property type="project" value="InterPro"/>
</dbReference>
<accession>A0A0L6JRU6</accession>
<dbReference type="AlphaFoldDB" id="A0A0L6JRU6"/>
<protein>
    <recommendedName>
        <fullName evidence="4">Methyltransferase domain-containing protein</fullName>
    </recommendedName>
</protein>
<dbReference type="InterPro" id="IPR029063">
    <property type="entry name" value="SAM-dependent_MTases_sf"/>
</dbReference>
<keyword evidence="3" id="KW-0949">S-adenosyl-L-methionine</keyword>
<dbReference type="GO" id="GO:0046498">
    <property type="term" value="P:S-adenosylhomocysteine metabolic process"/>
    <property type="evidence" value="ECO:0007669"/>
    <property type="project" value="TreeGrafter"/>
</dbReference>
<keyword evidence="1" id="KW-0489">Methyltransferase</keyword>
<dbReference type="EMBL" id="LGTC01000001">
    <property type="protein sequence ID" value="KNY28117.1"/>
    <property type="molecule type" value="Genomic_DNA"/>
</dbReference>
<dbReference type="GO" id="GO:1904047">
    <property type="term" value="F:S-adenosyl-L-methionine binding"/>
    <property type="evidence" value="ECO:0007669"/>
    <property type="project" value="TreeGrafter"/>
</dbReference>
<dbReference type="GO" id="GO:0006111">
    <property type="term" value="P:regulation of gluconeogenesis"/>
    <property type="evidence" value="ECO:0007669"/>
    <property type="project" value="TreeGrafter"/>
</dbReference>
<dbReference type="SUPFAM" id="SSF53335">
    <property type="entry name" value="S-adenosyl-L-methionine-dependent methyltransferases"/>
    <property type="match status" value="1"/>
</dbReference>
<keyword evidence="6" id="KW-1185">Reference proteome</keyword>
<keyword evidence="2" id="KW-0808">Transferase</keyword>
<dbReference type="GO" id="GO:0042802">
    <property type="term" value="F:identical protein binding"/>
    <property type="evidence" value="ECO:0007669"/>
    <property type="project" value="TreeGrafter"/>
</dbReference>
<gene>
    <name evidence="5" type="ORF">Bccel_3388</name>
</gene>
<evidence type="ECO:0000259" key="4">
    <source>
        <dbReference type="Pfam" id="PF13649"/>
    </source>
</evidence>
<organism evidence="5 6">
    <name type="scientific">Pseudobacteroides cellulosolvens ATCC 35603 = DSM 2933</name>
    <dbReference type="NCBI Taxonomy" id="398512"/>
    <lineage>
        <taxon>Bacteria</taxon>
        <taxon>Bacillati</taxon>
        <taxon>Bacillota</taxon>
        <taxon>Clostridia</taxon>
        <taxon>Eubacteriales</taxon>
        <taxon>Oscillospiraceae</taxon>
        <taxon>Pseudobacteroides</taxon>
    </lineage>
</organism>
<dbReference type="CDD" id="cd02440">
    <property type="entry name" value="AdoMet_MTases"/>
    <property type="match status" value="1"/>
</dbReference>
<dbReference type="STRING" id="398512.Bccel_3388"/>
<dbReference type="PANTHER" id="PTHR16458">
    <property type="entry name" value="GLYCINE N-METHYLTRANSFERASE"/>
    <property type="match status" value="1"/>
</dbReference>
<evidence type="ECO:0000256" key="1">
    <source>
        <dbReference type="ARBA" id="ARBA00022603"/>
    </source>
</evidence>
<dbReference type="GO" id="GO:0016594">
    <property type="term" value="F:glycine binding"/>
    <property type="evidence" value="ECO:0007669"/>
    <property type="project" value="TreeGrafter"/>
</dbReference>
<dbReference type="GO" id="GO:0005829">
    <property type="term" value="C:cytosol"/>
    <property type="evidence" value="ECO:0007669"/>
    <property type="project" value="TreeGrafter"/>
</dbReference>
<dbReference type="Pfam" id="PF13649">
    <property type="entry name" value="Methyltransf_25"/>
    <property type="match status" value="1"/>
</dbReference>
<sequence length="243" mass="27776">MAFYEEISKYYDYIFPVSMNTVEFLRRTSGNPPKSILDVACGTGGYSMELCKHGYDVTAVDIDKNMIENLAIKAQNLNGKLKFLHANMLGLKEKFHGNKFDTVFCIGNSLVHLDNLTQIKEFISDVKDIIGSNGSLIIQVINYDRVISKDIKSLPTIFNEEAGLTFERLYRYDRVENKVYFKTVLSVDNQKYDNEIPLYPLLYDDIKNVFSDNGYEKIEFFGDFNGGSFDKNNSFMMVLVASV</sequence>
<dbReference type="GO" id="GO:0051289">
    <property type="term" value="P:protein homotetramerization"/>
    <property type="evidence" value="ECO:0007669"/>
    <property type="project" value="TreeGrafter"/>
</dbReference>
<dbReference type="GO" id="GO:0032259">
    <property type="term" value="P:methylation"/>
    <property type="evidence" value="ECO:0007669"/>
    <property type="project" value="UniProtKB-KW"/>
</dbReference>
<dbReference type="PATRIC" id="fig|398512.5.peg.3547"/>